<feature type="compositionally biased region" description="Acidic residues" evidence="1">
    <location>
        <begin position="76"/>
        <end position="91"/>
    </location>
</feature>
<evidence type="ECO:0000256" key="1">
    <source>
        <dbReference type="SAM" id="MobiDB-lite"/>
    </source>
</evidence>
<feature type="region of interest" description="Disordered" evidence="1">
    <location>
        <begin position="71"/>
        <end position="96"/>
    </location>
</feature>
<feature type="compositionally biased region" description="Low complexity" evidence="1">
    <location>
        <begin position="29"/>
        <end position="41"/>
    </location>
</feature>
<proteinExistence type="predicted"/>
<sequence>MRQRRKKGAFPRRKKRERESGARRRRLPLPHLAAPSGSTSSKKGKGLSGEGTRARLVRWWGKHHRTLLRLPGEGELVGEEGEEEVATEEEQAPAKVKNQKVIPIHWELLARKWMVEVEAADNELQSGAWMTEDAATAAEL</sequence>
<protein>
    <submittedName>
        <fullName evidence="2">Uncharacterized protein</fullName>
    </submittedName>
</protein>
<dbReference type="Proteomes" id="UP000026962">
    <property type="component" value="Chromosome 1"/>
</dbReference>
<dbReference type="OMA" id="IPIHWEL"/>
<reference evidence="2" key="1">
    <citation type="submission" date="2015-04" db="UniProtKB">
        <authorList>
            <consortium name="EnsemblPlants"/>
        </authorList>
    </citation>
    <scope>IDENTIFICATION</scope>
</reference>
<dbReference type="EnsemblPlants" id="OPUNC01G37060.1">
    <property type="protein sequence ID" value="OPUNC01G37060.1"/>
    <property type="gene ID" value="OPUNC01G37060"/>
</dbReference>
<feature type="compositionally biased region" description="Basic residues" evidence="1">
    <location>
        <begin position="1"/>
        <end position="16"/>
    </location>
</feature>
<reference evidence="2" key="2">
    <citation type="submission" date="2018-05" db="EMBL/GenBank/DDBJ databases">
        <title>OpunRS2 (Oryza punctata Reference Sequence Version 2).</title>
        <authorList>
            <person name="Zhang J."/>
            <person name="Kudrna D."/>
            <person name="Lee S."/>
            <person name="Talag J."/>
            <person name="Welchert J."/>
            <person name="Wing R.A."/>
        </authorList>
    </citation>
    <scope>NUCLEOTIDE SEQUENCE [LARGE SCALE GENOMIC DNA]</scope>
</reference>
<dbReference type="AlphaFoldDB" id="A0A0E0JRE5"/>
<feature type="region of interest" description="Disordered" evidence="1">
    <location>
        <begin position="1"/>
        <end position="51"/>
    </location>
</feature>
<accession>A0A0E0JRE5</accession>
<name>A0A0E0JRE5_ORYPU</name>
<organism evidence="2">
    <name type="scientific">Oryza punctata</name>
    <name type="common">Red rice</name>
    <dbReference type="NCBI Taxonomy" id="4537"/>
    <lineage>
        <taxon>Eukaryota</taxon>
        <taxon>Viridiplantae</taxon>
        <taxon>Streptophyta</taxon>
        <taxon>Embryophyta</taxon>
        <taxon>Tracheophyta</taxon>
        <taxon>Spermatophyta</taxon>
        <taxon>Magnoliopsida</taxon>
        <taxon>Liliopsida</taxon>
        <taxon>Poales</taxon>
        <taxon>Poaceae</taxon>
        <taxon>BOP clade</taxon>
        <taxon>Oryzoideae</taxon>
        <taxon>Oryzeae</taxon>
        <taxon>Oryzinae</taxon>
        <taxon>Oryza</taxon>
    </lineage>
</organism>
<dbReference type="HOGENOM" id="CLU_1838379_0_0_1"/>
<dbReference type="Gramene" id="OPUNC01G37060.1">
    <property type="protein sequence ID" value="OPUNC01G37060.1"/>
    <property type="gene ID" value="OPUNC01G37060"/>
</dbReference>
<keyword evidence="3" id="KW-1185">Reference proteome</keyword>
<evidence type="ECO:0000313" key="2">
    <source>
        <dbReference type="EnsemblPlants" id="OPUNC01G37060.1"/>
    </source>
</evidence>
<evidence type="ECO:0000313" key="3">
    <source>
        <dbReference type="Proteomes" id="UP000026962"/>
    </source>
</evidence>